<dbReference type="EMBL" id="CP023323">
    <property type="protein sequence ID" value="ATY60971.1"/>
    <property type="molecule type" value="Genomic_DNA"/>
</dbReference>
<feature type="region of interest" description="Disordered" evidence="1">
    <location>
        <begin position="25"/>
        <end position="52"/>
    </location>
</feature>
<gene>
    <name evidence="2" type="ORF">A9K55_006460</name>
</gene>
<proteinExistence type="predicted"/>
<organism evidence="2 3">
    <name type="scientific">Cordyceps militaris</name>
    <name type="common">Caterpillar fungus</name>
    <name type="synonym">Clavaria militaris</name>
    <dbReference type="NCBI Taxonomy" id="73501"/>
    <lineage>
        <taxon>Eukaryota</taxon>
        <taxon>Fungi</taxon>
        <taxon>Dikarya</taxon>
        <taxon>Ascomycota</taxon>
        <taxon>Pezizomycotina</taxon>
        <taxon>Sordariomycetes</taxon>
        <taxon>Hypocreomycetidae</taxon>
        <taxon>Hypocreales</taxon>
        <taxon>Cordycipitaceae</taxon>
        <taxon>Cordyceps</taxon>
    </lineage>
</organism>
<accession>A0A2H4SCY8</accession>
<dbReference type="VEuPathDB" id="FungiDB:A9K55_006460"/>
<dbReference type="VEuPathDB" id="FungiDB:CCM_02456"/>
<reference evidence="2 3" key="1">
    <citation type="journal article" date="2017" name="BMC Genomics">
        <title>Chromosome level assembly and secondary metabolite potential of the parasitic fungus Cordyceps militaris.</title>
        <authorList>
            <person name="Kramer G.J."/>
            <person name="Nodwell J.R."/>
        </authorList>
    </citation>
    <scope>NUCLEOTIDE SEQUENCE [LARGE SCALE GENOMIC DNA]</scope>
    <source>
        <strain evidence="2 3">ATCC 34164</strain>
    </source>
</reference>
<evidence type="ECO:0000313" key="3">
    <source>
        <dbReference type="Proteomes" id="UP000323067"/>
    </source>
</evidence>
<keyword evidence="2" id="KW-0808">Transferase</keyword>
<sequence length="123" mass="13012">MIGGPPSGISRRRSYLAEAILPVQHRSAQNHDSKHEQSGPCKEESFIDPPSLSTGLWRGTCLRVAGAMLLDTSGTGIPSSTVEDTTPRGALFDIDGEGMACRVCCLVRGAENGIMTIGQMTPP</sequence>
<evidence type="ECO:0000256" key="1">
    <source>
        <dbReference type="SAM" id="MobiDB-lite"/>
    </source>
</evidence>
<protein>
    <submittedName>
        <fullName evidence="2">Arginine-tRNA-transferase</fullName>
    </submittedName>
</protein>
<dbReference type="GO" id="GO:0016740">
    <property type="term" value="F:transferase activity"/>
    <property type="evidence" value="ECO:0007669"/>
    <property type="project" value="UniProtKB-KW"/>
</dbReference>
<dbReference type="AlphaFoldDB" id="A0A2H4SCY8"/>
<feature type="compositionally biased region" description="Basic and acidic residues" evidence="1">
    <location>
        <begin position="29"/>
        <end position="45"/>
    </location>
</feature>
<evidence type="ECO:0000313" key="2">
    <source>
        <dbReference type="EMBL" id="ATY60971.1"/>
    </source>
</evidence>
<name>A0A2H4SCY8_CORMI</name>
<dbReference type="Proteomes" id="UP000323067">
    <property type="component" value="Chromosome vi"/>
</dbReference>